<evidence type="ECO:0000313" key="2">
    <source>
        <dbReference type="Proteomes" id="UP000887575"/>
    </source>
</evidence>
<feature type="compositionally biased region" description="Basic and acidic residues" evidence="1">
    <location>
        <begin position="311"/>
        <end position="321"/>
    </location>
</feature>
<organism evidence="2 3">
    <name type="scientific">Mesorhabditis belari</name>
    <dbReference type="NCBI Taxonomy" id="2138241"/>
    <lineage>
        <taxon>Eukaryota</taxon>
        <taxon>Metazoa</taxon>
        <taxon>Ecdysozoa</taxon>
        <taxon>Nematoda</taxon>
        <taxon>Chromadorea</taxon>
        <taxon>Rhabditida</taxon>
        <taxon>Rhabditina</taxon>
        <taxon>Rhabditomorpha</taxon>
        <taxon>Rhabditoidea</taxon>
        <taxon>Rhabditidae</taxon>
        <taxon>Mesorhabditinae</taxon>
        <taxon>Mesorhabditis</taxon>
    </lineage>
</organism>
<evidence type="ECO:0000313" key="3">
    <source>
        <dbReference type="WBParaSite" id="MBELARI_LOCUS19194"/>
    </source>
</evidence>
<reference evidence="3" key="1">
    <citation type="submission" date="2024-02" db="UniProtKB">
        <authorList>
            <consortium name="WormBaseParasite"/>
        </authorList>
    </citation>
    <scope>IDENTIFICATION</scope>
</reference>
<accession>A0AAF3EY98</accession>
<feature type="region of interest" description="Disordered" evidence="1">
    <location>
        <begin position="299"/>
        <end position="353"/>
    </location>
</feature>
<proteinExistence type="predicted"/>
<dbReference type="WBParaSite" id="MBELARI_LOCUS19194">
    <property type="protein sequence ID" value="MBELARI_LOCUS19194"/>
    <property type="gene ID" value="MBELARI_LOCUS19194"/>
</dbReference>
<name>A0AAF3EY98_9BILA</name>
<protein>
    <submittedName>
        <fullName evidence="3">Uncharacterized protein</fullName>
    </submittedName>
</protein>
<dbReference type="Proteomes" id="UP000887575">
    <property type="component" value="Unassembled WGS sequence"/>
</dbReference>
<evidence type="ECO:0000256" key="1">
    <source>
        <dbReference type="SAM" id="MobiDB-lite"/>
    </source>
</evidence>
<keyword evidence="2" id="KW-1185">Reference proteome</keyword>
<sequence length="602" mass="67974">MTSGRHISQLNSLKDELPVLAYWNYTSAPISGEQMTVFIAKMEEKISRSMQVSLMCDVRCTDTSVINVVEQEYPNFTIYHASPSKIVDRICTEMKRHTSLFEKPGLVVLISDSGNYTSTLSSLSTIGWRTLIICPNTLDYTFLDSAKECLQMDEIVDFSIAPNPYEARCFLLQIPSIPQDKFNSLLSKDQQCVYFNSRSGEAVIVIEAENQDYMQKRLESLIERVCATTGLCPADILPFPPNSFKCVVGLTPSKDVVQLVIFDDNAQHLSGDPQLMTSLSHYSNGITHNKSIQFTPTYGPEPAPQCMQKSSTREPAHDAQKAKQSLMNPSDLVQGLTHLDDSPPPEPQQSATMVCSSKTMDPFAIGATRLRERDHVQQQLQQSNCKLPKSESFGGFNADEKICPGMNQVALSKGGFCKSENKQEGANRWMNSFGGNPWKQAEENFIRRTQPPSLQHNYPQQCQELNSNVTPNGTYCETGIQESVTGKDMGCDRENQNNSDYYFAFGNKQNGQRKQQERFRKPAPQCVFWENRRHRQETGCTLWHPRESCRFYPTCAHQARDCGFAHPFCGPRCECLPTKRNPQMNHWTEHLEKNFGTLPATL</sequence>
<dbReference type="AlphaFoldDB" id="A0AAF3EY98"/>